<sequence>MNWEQFEEERKQQLANQTVEKLKNQFPEWFNGNKLGPAVNIEEAKACLSELAKQNPEILPFEQEEITEKALGAITTSCLLLVEKEIAGDLLTALKSLAQFKHWYFTLKNSNYPDIVVFSRKYLNQQNLSLSKIRTFFPKSRVILLAGNLGDRATGEFIENAQSYGFNNIVTGDVPNTPGDRPYTLPVALMYDREEIGCWEIPARAPVEQPVVSKIPVKNTIKELPRREPLLNTLPDNKVEYITTEKEDRPAIPAQKLQTPVIKREEKTSTPDTRQQPILASQAFNTRGKLIISSSTKGGVGKTTIAITKAVALAHAGIKTCLLDFNLAAPDIATFFKIEGVPGIELLAANPFSPSLVMDVLVKVNEYLYVLPGPMDTTNPYFEDGKVGKILDFLLSQFPVLIADTPPEFWTDERLKELFERADRVYSILTQSSFSEEEAKDYAPQYIMCGVKPDQIGLILNMYDPELRDPRKIEASFSVNLKVKDKNSLPRIEAIIPVNYRENVKGTHEGKVVDLDKGYNQIHHVVQKIAQLAGYSYEILSAGRLEENNPKQGFLKKLFQKFKKDV</sequence>
<dbReference type="GO" id="GO:0009898">
    <property type="term" value="C:cytoplasmic side of plasma membrane"/>
    <property type="evidence" value="ECO:0007669"/>
    <property type="project" value="TreeGrafter"/>
</dbReference>
<dbReference type="InterPro" id="IPR050625">
    <property type="entry name" value="ParA/MinD_ATPase"/>
</dbReference>
<dbReference type="PANTHER" id="PTHR43384">
    <property type="entry name" value="SEPTUM SITE-DETERMINING PROTEIN MIND HOMOLOG, CHLOROPLASTIC-RELATED"/>
    <property type="match status" value="1"/>
</dbReference>
<dbReference type="AlphaFoldDB" id="A0A1M4ZGE5"/>
<dbReference type="GO" id="GO:0051782">
    <property type="term" value="P:negative regulation of cell division"/>
    <property type="evidence" value="ECO:0007669"/>
    <property type="project" value="TreeGrafter"/>
</dbReference>
<dbReference type="PANTHER" id="PTHR43384:SF13">
    <property type="entry name" value="SLR0110 PROTEIN"/>
    <property type="match status" value="1"/>
</dbReference>
<keyword evidence="1" id="KW-0547">Nucleotide-binding</keyword>
<dbReference type="OrthoDB" id="1784519at2"/>
<accession>A0A1M4ZGE5</accession>
<protein>
    <submittedName>
        <fullName evidence="3">Chromosome partitioning ATPase, Mrp family, contains Fe-S cluster</fullName>
    </submittedName>
</protein>
<evidence type="ECO:0000313" key="3">
    <source>
        <dbReference type="EMBL" id="SHF16872.1"/>
    </source>
</evidence>
<evidence type="ECO:0000256" key="2">
    <source>
        <dbReference type="ARBA" id="ARBA00022840"/>
    </source>
</evidence>
<dbReference type="Proteomes" id="UP000184148">
    <property type="component" value="Unassembled WGS sequence"/>
</dbReference>
<dbReference type="Pfam" id="PF10609">
    <property type="entry name" value="ParA"/>
    <property type="match status" value="1"/>
</dbReference>
<dbReference type="InterPro" id="IPR027417">
    <property type="entry name" value="P-loop_NTPase"/>
</dbReference>
<dbReference type="GO" id="GO:0016887">
    <property type="term" value="F:ATP hydrolysis activity"/>
    <property type="evidence" value="ECO:0007669"/>
    <property type="project" value="TreeGrafter"/>
</dbReference>
<dbReference type="GO" id="GO:0005524">
    <property type="term" value="F:ATP binding"/>
    <property type="evidence" value="ECO:0007669"/>
    <property type="project" value="UniProtKB-KW"/>
</dbReference>
<evidence type="ECO:0000256" key="1">
    <source>
        <dbReference type="ARBA" id="ARBA00022741"/>
    </source>
</evidence>
<dbReference type="RefSeq" id="WP_073239240.1">
    <property type="nucleotide sequence ID" value="NZ_FQUY01000013.1"/>
</dbReference>
<dbReference type="InterPro" id="IPR033756">
    <property type="entry name" value="YlxH/NBP35"/>
</dbReference>
<dbReference type="EMBL" id="FQUY01000013">
    <property type="protein sequence ID" value="SHF16872.1"/>
    <property type="molecule type" value="Genomic_DNA"/>
</dbReference>
<dbReference type="STRING" id="1121429.SAMN02745133_01989"/>
<gene>
    <name evidence="3" type="ORF">SAMN02745133_01989</name>
</gene>
<reference evidence="4" key="1">
    <citation type="submission" date="2016-11" db="EMBL/GenBank/DDBJ databases">
        <authorList>
            <person name="Varghese N."/>
            <person name="Submissions S."/>
        </authorList>
    </citation>
    <scope>NUCLEOTIDE SEQUENCE [LARGE SCALE GENOMIC DNA]</scope>
    <source>
        <strain evidence="4">DSM 12395</strain>
    </source>
</reference>
<evidence type="ECO:0000313" key="4">
    <source>
        <dbReference type="Proteomes" id="UP000184148"/>
    </source>
</evidence>
<proteinExistence type="predicted"/>
<dbReference type="GO" id="GO:0005829">
    <property type="term" value="C:cytosol"/>
    <property type="evidence" value="ECO:0007669"/>
    <property type="project" value="TreeGrafter"/>
</dbReference>
<name>A0A1M4ZGE5_9FIRM</name>
<keyword evidence="2" id="KW-0067">ATP-binding</keyword>
<organism evidence="3 4">
    <name type="scientific">Desulforamulus putei DSM 12395</name>
    <dbReference type="NCBI Taxonomy" id="1121429"/>
    <lineage>
        <taxon>Bacteria</taxon>
        <taxon>Bacillati</taxon>
        <taxon>Bacillota</taxon>
        <taxon>Clostridia</taxon>
        <taxon>Eubacteriales</taxon>
        <taxon>Peptococcaceae</taxon>
        <taxon>Desulforamulus</taxon>
    </lineage>
</organism>
<dbReference type="SUPFAM" id="SSF52540">
    <property type="entry name" value="P-loop containing nucleoside triphosphate hydrolases"/>
    <property type="match status" value="1"/>
</dbReference>
<keyword evidence="4" id="KW-1185">Reference proteome</keyword>
<dbReference type="Gene3D" id="3.40.50.300">
    <property type="entry name" value="P-loop containing nucleotide triphosphate hydrolases"/>
    <property type="match status" value="1"/>
</dbReference>